<protein>
    <submittedName>
        <fullName evidence="3">DsbA family protein</fullName>
    </submittedName>
</protein>
<dbReference type="Pfam" id="PF01323">
    <property type="entry name" value="DSBA"/>
    <property type="match status" value="1"/>
</dbReference>
<comment type="caution">
    <text evidence="3">The sequence shown here is derived from an EMBL/GenBank/DDBJ whole genome shotgun (WGS) entry which is preliminary data.</text>
</comment>
<dbReference type="OrthoDB" id="9813770at2"/>
<dbReference type="InterPro" id="IPR001853">
    <property type="entry name" value="DSBA-like_thioredoxin_dom"/>
</dbReference>
<dbReference type="Proteomes" id="UP000321907">
    <property type="component" value="Unassembled WGS sequence"/>
</dbReference>
<proteinExistence type="predicted"/>
<dbReference type="SUPFAM" id="SSF52833">
    <property type="entry name" value="Thioredoxin-like"/>
    <property type="match status" value="1"/>
</dbReference>
<feature type="domain" description="DSBA-like thioredoxin" evidence="2">
    <location>
        <begin position="60"/>
        <end position="239"/>
    </location>
</feature>
<feature type="signal peptide" evidence="1">
    <location>
        <begin position="1"/>
        <end position="19"/>
    </location>
</feature>
<evidence type="ECO:0000313" key="3">
    <source>
        <dbReference type="EMBL" id="TXF90759.1"/>
    </source>
</evidence>
<gene>
    <name evidence="3" type="ORF">FUA23_04785</name>
</gene>
<dbReference type="Gene3D" id="1.10.472.60">
    <property type="entry name" value="putative protein disulfide isomerase domain"/>
    <property type="match status" value="1"/>
</dbReference>
<organism evidence="3 4">
    <name type="scientific">Neolewinella aurantiaca</name>
    <dbReference type="NCBI Taxonomy" id="2602767"/>
    <lineage>
        <taxon>Bacteria</taxon>
        <taxon>Pseudomonadati</taxon>
        <taxon>Bacteroidota</taxon>
        <taxon>Saprospiria</taxon>
        <taxon>Saprospirales</taxon>
        <taxon>Lewinellaceae</taxon>
        <taxon>Neolewinella</taxon>
    </lineage>
</organism>
<evidence type="ECO:0000256" key="1">
    <source>
        <dbReference type="SAM" id="SignalP"/>
    </source>
</evidence>
<evidence type="ECO:0000259" key="2">
    <source>
        <dbReference type="Pfam" id="PF01323"/>
    </source>
</evidence>
<dbReference type="Gene3D" id="3.40.30.10">
    <property type="entry name" value="Glutaredoxin"/>
    <property type="match status" value="1"/>
</dbReference>
<dbReference type="PANTHER" id="PTHR13887">
    <property type="entry name" value="GLUTATHIONE S-TRANSFERASE KAPPA"/>
    <property type="match status" value="1"/>
</dbReference>
<reference evidence="3 4" key="1">
    <citation type="submission" date="2019-08" db="EMBL/GenBank/DDBJ databases">
        <title>Lewinella sp. strain SSH13 Genome sequencing and assembly.</title>
        <authorList>
            <person name="Kim I."/>
        </authorList>
    </citation>
    <scope>NUCLEOTIDE SEQUENCE [LARGE SCALE GENOMIC DNA]</scope>
    <source>
        <strain evidence="3 4">SSH13</strain>
    </source>
</reference>
<dbReference type="PANTHER" id="PTHR13887:SF54">
    <property type="entry name" value="DSBA FAMILY PROTEIN"/>
    <property type="match status" value="1"/>
</dbReference>
<dbReference type="AlphaFoldDB" id="A0A5C7FYL7"/>
<feature type="chain" id="PRO_5022793852" evidence="1">
    <location>
        <begin position="20"/>
        <end position="260"/>
    </location>
</feature>
<accession>A0A5C7FYL7</accession>
<dbReference type="InterPro" id="IPR036249">
    <property type="entry name" value="Thioredoxin-like_sf"/>
</dbReference>
<evidence type="ECO:0000313" key="4">
    <source>
        <dbReference type="Proteomes" id="UP000321907"/>
    </source>
</evidence>
<sequence length="260" mass="29613">MQRILLILVTVLLTVTAKAQKMTAPAGAFCDPETGLCTPAPVAETANPINFSDDQEIIYVGDPMCSWCWGISPELNRLERAAAANGISYRIVLGGLRPDDSEEWNEQFRGFLKHHWEEVTKRSGQPFGYDLFEREHFQYNTEPSCRAVVAARKMKPEAESRFFELTQHHFYVQNQDPAETSFYEPICKELGLDFKRFSELFASDAIKAETLADFQTNRQWGVTGYPTVIYRNGDKLYAIARGYADFDRMWGAVNELAVQE</sequence>
<dbReference type="CDD" id="cd03025">
    <property type="entry name" value="DsbA_FrnE_like"/>
    <property type="match status" value="1"/>
</dbReference>
<keyword evidence="1" id="KW-0732">Signal</keyword>
<keyword evidence="4" id="KW-1185">Reference proteome</keyword>
<name>A0A5C7FYL7_9BACT</name>
<dbReference type="EMBL" id="VOXD01000005">
    <property type="protein sequence ID" value="TXF90759.1"/>
    <property type="molecule type" value="Genomic_DNA"/>
</dbReference>